<evidence type="ECO:0000313" key="8">
    <source>
        <dbReference type="Proteomes" id="UP000005512"/>
    </source>
</evidence>
<dbReference type="Proteomes" id="UP000005512">
    <property type="component" value="Unassembled WGS sequence"/>
</dbReference>
<feature type="domain" description="Response regulatory" evidence="6">
    <location>
        <begin position="34"/>
        <end position="151"/>
    </location>
</feature>
<dbReference type="PROSITE" id="PS50110">
    <property type="entry name" value="RESPONSE_REGULATORY"/>
    <property type="match status" value="1"/>
</dbReference>
<keyword evidence="2" id="KW-0238">DNA-binding</keyword>
<dbReference type="PROSITE" id="PS50043">
    <property type="entry name" value="HTH_LUXR_2"/>
    <property type="match status" value="1"/>
</dbReference>
<evidence type="ECO:0000313" key="7">
    <source>
        <dbReference type="EMBL" id="EFB71850.1"/>
    </source>
</evidence>
<evidence type="ECO:0000259" key="6">
    <source>
        <dbReference type="PROSITE" id="PS50110"/>
    </source>
</evidence>
<comment type="caution">
    <text evidence="4">Lacks conserved residue(s) required for the propagation of feature annotation.</text>
</comment>
<keyword evidence="8" id="KW-1185">Reference proteome</keyword>
<evidence type="ECO:0000256" key="4">
    <source>
        <dbReference type="PROSITE-ProRule" id="PRU00169"/>
    </source>
</evidence>
<dbReference type="EMBL" id="ABXV02000030">
    <property type="protein sequence ID" value="EFB71850.1"/>
    <property type="molecule type" value="Genomic_DNA"/>
</dbReference>
<dbReference type="CDD" id="cd06170">
    <property type="entry name" value="LuxR_C_like"/>
    <property type="match status" value="1"/>
</dbReference>
<dbReference type="PRINTS" id="PR00038">
    <property type="entry name" value="HTHLUXR"/>
</dbReference>
<evidence type="ECO:0000256" key="1">
    <source>
        <dbReference type="ARBA" id="ARBA00023015"/>
    </source>
</evidence>
<dbReference type="AlphaFoldDB" id="D1P4M4"/>
<keyword evidence="1" id="KW-0805">Transcription regulation</keyword>
<proteinExistence type="predicted"/>
<dbReference type="SUPFAM" id="SSF46894">
    <property type="entry name" value="C-terminal effector domain of the bipartite response regulators"/>
    <property type="match status" value="1"/>
</dbReference>
<dbReference type="GO" id="GO:0000160">
    <property type="term" value="P:phosphorelay signal transduction system"/>
    <property type="evidence" value="ECO:0007669"/>
    <property type="project" value="InterPro"/>
</dbReference>
<dbReference type="STRING" id="500637.PROVRUST_07176"/>
<dbReference type="InterPro" id="IPR001789">
    <property type="entry name" value="Sig_transdc_resp-reg_receiver"/>
</dbReference>
<dbReference type="GO" id="GO:0003677">
    <property type="term" value="F:DNA binding"/>
    <property type="evidence" value="ECO:0007669"/>
    <property type="project" value="UniProtKB-KW"/>
</dbReference>
<dbReference type="eggNOG" id="COG4566">
    <property type="taxonomic scope" value="Bacteria"/>
</dbReference>
<dbReference type="HOGENOM" id="CLU_000445_90_4_6"/>
<sequence>MIAILLGNYFLILFHYVNLHVKSVNRSLVMNSTIHVIIENDNVFKNKLKLKMESFDFIFKFYNNEEVFISTYTYPLEENATDCVLLFLNNDIARIHKLKNITHLLGVIPIIAISEESSTVLCRDCFKAGAFDFHVVPFNDHELLSAIQSAHIYFSEAHENHKKYVFLSDKFDRLSAREREIMDMILDGNTSRETAEKLSLSPRTVEVHRSNIYTKLGIKSLPQLIQEYEYINTYSANA</sequence>
<organism evidence="7 8">
    <name type="scientific">Providencia rustigianii DSM 4541</name>
    <dbReference type="NCBI Taxonomy" id="500637"/>
    <lineage>
        <taxon>Bacteria</taxon>
        <taxon>Pseudomonadati</taxon>
        <taxon>Pseudomonadota</taxon>
        <taxon>Gammaproteobacteria</taxon>
        <taxon>Enterobacterales</taxon>
        <taxon>Morganellaceae</taxon>
        <taxon>Providencia</taxon>
    </lineage>
</organism>
<comment type="caution">
    <text evidence="7">The sequence shown here is derived from an EMBL/GenBank/DDBJ whole genome shotgun (WGS) entry which is preliminary data.</text>
</comment>
<dbReference type="GO" id="GO:0006355">
    <property type="term" value="P:regulation of DNA-templated transcription"/>
    <property type="evidence" value="ECO:0007669"/>
    <property type="project" value="InterPro"/>
</dbReference>
<dbReference type="SUPFAM" id="SSF52172">
    <property type="entry name" value="CheY-like"/>
    <property type="match status" value="1"/>
</dbReference>
<dbReference type="InterPro" id="IPR000792">
    <property type="entry name" value="Tscrpt_reg_LuxR_C"/>
</dbReference>
<feature type="domain" description="HTH luxR-type" evidence="5">
    <location>
        <begin position="167"/>
        <end position="232"/>
    </location>
</feature>
<dbReference type="Gene3D" id="1.10.10.10">
    <property type="entry name" value="Winged helix-like DNA-binding domain superfamily/Winged helix DNA-binding domain"/>
    <property type="match status" value="1"/>
</dbReference>
<protein>
    <submittedName>
        <fullName evidence="7">Transcriptional regulator, LuxR family</fullName>
    </submittedName>
</protein>
<dbReference type="InterPro" id="IPR016032">
    <property type="entry name" value="Sig_transdc_resp-reg_C-effctor"/>
</dbReference>
<dbReference type="Gene3D" id="3.40.50.2300">
    <property type="match status" value="1"/>
</dbReference>
<dbReference type="SMART" id="SM00421">
    <property type="entry name" value="HTH_LUXR"/>
    <property type="match status" value="1"/>
</dbReference>
<dbReference type="Pfam" id="PF00196">
    <property type="entry name" value="GerE"/>
    <property type="match status" value="1"/>
</dbReference>
<keyword evidence="3" id="KW-0804">Transcription</keyword>
<evidence type="ECO:0000259" key="5">
    <source>
        <dbReference type="PROSITE" id="PS50043"/>
    </source>
</evidence>
<dbReference type="InterPro" id="IPR011006">
    <property type="entry name" value="CheY-like_superfamily"/>
</dbReference>
<accession>D1P4M4</accession>
<evidence type="ECO:0000256" key="3">
    <source>
        <dbReference type="ARBA" id="ARBA00023163"/>
    </source>
</evidence>
<name>D1P4M4_9GAMM</name>
<dbReference type="InterPro" id="IPR036388">
    <property type="entry name" value="WH-like_DNA-bd_sf"/>
</dbReference>
<dbReference type="PANTHER" id="PTHR44688:SF16">
    <property type="entry name" value="DNA-BINDING TRANSCRIPTIONAL ACTIVATOR DEVR_DOSR"/>
    <property type="match status" value="1"/>
</dbReference>
<evidence type="ECO:0000256" key="2">
    <source>
        <dbReference type="ARBA" id="ARBA00023125"/>
    </source>
</evidence>
<gene>
    <name evidence="7" type="ORF">PROVRUST_07176</name>
</gene>
<dbReference type="PANTHER" id="PTHR44688">
    <property type="entry name" value="DNA-BINDING TRANSCRIPTIONAL ACTIVATOR DEVR_DOSR"/>
    <property type="match status" value="1"/>
</dbReference>
<reference evidence="7" key="1">
    <citation type="submission" date="2009-12" db="EMBL/GenBank/DDBJ databases">
        <authorList>
            <person name="Weinstock G."/>
            <person name="Sodergren E."/>
            <person name="Clifton S."/>
            <person name="Fulton L."/>
            <person name="Fulton B."/>
            <person name="Courtney L."/>
            <person name="Fronick C."/>
            <person name="Harrison M."/>
            <person name="Strong C."/>
            <person name="Farmer C."/>
            <person name="Delahaunty K."/>
            <person name="Markovic C."/>
            <person name="Hall O."/>
            <person name="Minx P."/>
            <person name="Tomlinson C."/>
            <person name="Mitreva M."/>
            <person name="Nelson J."/>
            <person name="Hou S."/>
            <person name="Wollam A."/>
            <person name="Pepin K.H."/>
            <person name="Johnson M."/>
            <person name="Bhonagiri V."/>
            <person name="Nash W.E."/>
            <person name="Warren W."/>
            <person name="Chinwalla A."/>
            <person name="Mardis E.R."/>
            <person name="Wilson R.K."/>
        </authorList>
    </citation>
    <scope>NUCLEOTIDE SEQUENCE [LARGE SCALE GENOMIC DNA]</scope>
    <source>
        <strain evidence="7">DSM 4541</strain>
    </source>
</reference>